<dbReference type="PANTHER" id="PTHR31353:SF1">
    <property type="entry name" value="PROTEIN FAM98B"/>
    <property type="match status" value="1"/>
</dbReference>
<keyword evidence="3" id="KW-1185">Reference proteome</keyword>
<dbReference type="AlphaFoldDB" id="A0A914Y9D7"/>
<dbReference type="Proteomes" id="UP000887577">
    <property type="component" value="Unplaced"/>
</dbReference>
<dbReference type="Pfam" id="PF10239">
    <property type="entry name" value="DUF2465"/>
    <property type="match status" value="1"/>
</dbReference>
<comment type="similarity">
    <text evidence="1">Belongs to the FAM98 family.</text>
</comment>
<name>A0A914Y9D7_9BILA</name>
<feature type="region of interest" description="Disordered" evidence="2">
    <location>
        <begin position="254"/>
        <end position="339"/>
    </location>
</feature>
<evidence type="ECO:0000313" key="3">
    <source>
        <dbReference type="Proteomes" id="UP000887577"/>
    </source>
</evidence>
<evidence type="ECO:0000256" key="2">
    <source>
        <dbReference type="SAM" id="MobiDB-lite"/>
    </source>
</evidence>
<dbReference type="WBParaSite" id="PSU_v2.g15893.t1">
    <property type="protein sequence ID" value="PSU_v2.g15893.t1"/>
    <property type="gene ID" value="PSU_v2.g15893"/>
</dbReference>
<sequence length="339" mass="37779">MNLEEAKDKIAEHGFNFNISPTELLVKLANYVAKNYEINVKIGGESNPAEIGTSLNLLLSNIGGASEDLLNKAKSQQSYSDSGFLDESIGFFANHLDSSLLFALEKHENPELPLNEVVAFEDLENLEDDQILPSVIEKIKNASSNTSWLFTHDLSEKEWKSVNRHLKEINIDNCRRLLMLLLRLDVTVMSFFGSPRLENLEEKIREVHNEGKANLVIPKCAGICDLLVAEPNLLNIEKVKGNARARIKQYTLEEAPPTRGASHRLQISSGAADPSSASRGRNAYRGRGGGGRGHRGHGRGNFRQHYSKRENEGLQSQVCDEIERQLAASEGPKRKRNKN</sequence>
<dbReference type="GO" id="GO:0072669">
    <property type="term" value="C:tRNA-splicing ligase complex"/>
    <property type="evidence" value="ECO:0007669"/>
    <property type="project" value="TreeGrafter"/>
</dbReference>
<proteinExistence type="inferred from homology"/>
<evidence type="ECO:0000256" key="1">
    <source>
        <dbReference type="ARBA" id="ARBA00007218"/>
    </source>
</evidence>
<protein>
    <submittedName>
        <fullName evidence="4">Uncharacterized protein</fullName>
    </submittedName>
</protein>
<dbReference type="PANTHER" id="PTHR31353">
    <property type="entry name" value="FAM98"/>
    <property type="match status" value="1"/>
</dbReference>
<feature type="compositionally biased region" description="Basic residues" evidence="2">
    <location>
        <begin position="292"/>
        <end position="306"/>
    </location>
</feature>
<feature type="compositionally biased region" description="Polar residues" evidence="2">
    <location>
        <begin position="265"/>
        <end position="279"/>
    </location>
</feature>
<evidence type="ECO:0000313" key="4">
    <source>
        <dbReference type="WBParaSite" id="PSU_v2.g15893.t1"/>
    </source>
</evidence>
<reference evidence="4" key="1">
    <citation type="submission" date="2022-11" db="UniProtKB">
        <authorList>
            <consortium name="WormBaseParasite"/>
        </authorList>
    </citation>
    <scope>IDENTIFICATION</scope>
</reference>
<accession>A0A914Y9D7</accession>
<organism evidence="3 4">
    <name type="scientific">Panagrolaimus superbus</name>
    <dbReference type="NCBI Taxonomy" id="310955"/>
    <lineage>
        <taxon>Eukaryota</taxon>
        <taxon>Metazoa</taxon>
        <taxon>Ecdysozoa</taxon>
        <taxon>Nematoda</taxon>
        <taxon>Chromadorea</taxon>
        <taxon>Rhabditida</taxon>
        <taxon>Tylenchina</taxon>
        <taxon>Panagrolaimomorpha</taxon>
        <taxon>Panagrolaimoidea</taxon>
        <taxon>Panagrolaimidae</taxon>
        <taxon>Panagrolaimus</taxon>
    </lineage>
</organism>
<dbReference type="InterPro" id="IPR018797">
    <property type="entry name" value="FAM98"/>
</dbReference>